<dbReference type="AlphaFoldDB" id="A0A1T4LPE2"/>
<dbReference type="InterPro" id="IPR003594">
    <property type="entry name" value="HATPase_dom"/>
</dbReference>
<evidence type="ECO:0000313" key="5">
    <source>
        <dbReference type="Proteomes" id="UP000243297"/>
    </source>
</evidence>
<keyword evidence="5" id="KW-1185">Reference proteome</keyword>
<accession>A0A1T4LPE2</accession>
<dbReference type="STRING" id="118967.SAMN02745191_0993"/>
<dbReference type="Gene3D" id="3.30.565.10">
    <property type="entry name" value="Histidine kinase-like ATPase, C-terminal domain"/>
    <property type="match status" value="1"/>
</dbReference>
<feature type="transmembrane region" description="Helical" evidence="1">
    <location>
        <begin position="36"/>
        <end position="56"/>
    </location>
</feature>
<organism evidence="4 5">
    <name type="scientific">Anaerorhabdus furcosa</name>
    <dbReference type="NCBI Taxonomy" id="118967"/>
    <lineage>
        <taxon>Bacteria</taxon>
        <taxon>Bacillati</taxon>
        <taxon>Bacillota</taxon>
        <taxon>Erysipelotrichia</taxon>
        <taxon>Erysipelotrichales</taxon>
        <taxon>Erysipelotrichaceae</taxon>
        <taxon>Anaerorhabdus</taxon>
    </lineage>
</organism>
<feature type="transmembrane region" description="Helical" evidence="1">
    <location>
        <begin position="200"/>
        <end position="215"/>
    </location>
</feature>
<keyword evidence="1" id="KW-0812">Transmembrane</keyword>
<sequence>MEIANGSLEIFAALVIIILLVSMYNEKNSDVFDRSLTIMVIFHLMVLILDALHWFFYQQINYPILMILLSVLPTVLSLVVNSIFVFFVIKFLSQRGPISEKIAIPSILLFAFSILIWTIFIMLNGVSSVVNVQTQFDVMNYGWGYWFGHFAWASVCVIGIWMILQCHQNLNKKERWALLSYCFLPLIAFGTRFFWNGPQIFLSISLSLIWIYAVMQRGQRQRLQDRENELIQGRMMILLSQLQPHFMYNTLTTICGLCDENPKEAKEVTANFADYIRHNLNSLTQKSPIPFVDELEYIKTYLSIEKKRFENKLNVEFDLEVIDFNIPALTIQVLVENAVKHGITKVKKGGTIKVKTVEELNYFEVIVSDDGIGFDISEIQHDNKEHIGINNVRTRLWMMCKGTLSIESKVGYGTVARLTIPKGDIKKCQ</sequence>
<dbReference type="EMBL" id="FUWY01000002">
    <property type="protein sequence ID" value="SJZ56602.1"/>
    <property type="molecule type" value="Genomic_DNA"/>
</dbReference>
<feature type="transmembrane region" description="Helical" evidence="1">
    <location>
        <begin position="62"/>
        <end position="89"/>
    </location>
</feature>
<dbReference type="GO" id="GO:0016020">
    <property type="term" value="C:membrane"/>
    <property type="evidence" value="ECO:0007669"/>
    <property type="project" value="InterPro"/>
</dbReference>
<keyword evidence="4" id="KW-0418">Kinase</keyword>
<dbReference type="InterPro" id="IPR036890">
    <property type="entry name" value="HATPase_C_sf"/>
</dbReference>
<gene>
    <name evidence="4" type="ORF">SAMN02745191_0993</name>
</gene>
<protein>
    <submittedName>
        <fullName evidence="4">Histidine kinase-, DNA gyrase B-, and HSP90-like ATPase</fullName>
    </submittedName>
</protein>
<feature type="transmembrane region" description="Helical" evidence="1">
    <location>
        <begin position="6"/>
        <end position="24"/>
    </location>
</feature>
<dbReference type="SUPFAM" id="SSF55874">
    <property type="entry name" value="ATPase domain of HSP90 chaperone/DNA topoisomerase II/histidine kinase"/>
    <property type="match status" value="1"/>
</dbReference>
<dbReference type="PANTHER" id="PTHR34220:SF7">
    <property type="entry name" value="SENSOR HISTIDINE KINASE YPDA"/>
    <property type="match status" value="1"/>
</dbReference>
<feature type="domain" description="Signal transduction histidine kinase internal region" evidence="3">
    <location>
        <begin position="236"/>
        <end position="313"/>
    </location>
</feature>
<dbReference type="Pfam" id="PF02518">
    <property type="entry name" value="HATPase_c"/>
    <property type="match status" value="1"/>
</dbReference>
<evidence type="ECO:0000256" key="1">
    <source>
        <dbReference type="SAM" id="Phobius"/>
    </source>
</evidence>
<keyword evidence="4" id="KW-0808">Transferase</keyword>
<evidence type="ECO:0000259" key="3">
    <source>
        <dbReference type="Pfam" id="PF06580"/>
    </source>
</evidence>
<feature type="domain" description="Histidine kinase/HSP90-like ATPase" evidence="2">
    <location>
        <begin position="331"/>
        <end position="422"/>
    </location>
</feature>
<dbReference type="RefSeq" id="WP_159443725.1">
    <property type="nucleotide sequence ID" value="NZ_FUWY01000002.1"/>
</dbReference>
<dbReference type="InterPro" id="IPR050640">
    <property type="entry name" value="Bact_2-comp_sensor_kinase"/>
</dbReference>
<dbReference type="GO" id="GO:0000155">
    <property type="term" value="F:phosphorelay sensor kinase activity"/>
    <property type="evidence" value="ECO:0007669"/>
    <property type="project" value="InterPro"/>
</dbReference>
<dbReference type="OrthoDB" id="9809908at2"/>
<evidence type="ECO:0000259" key="2">
    <source>
        <dbReference type="Pfam" id="PF02518"/>
    </source>
</evidence>
<dbReference type="InterPro" id="IPR010559">
    <property type="entry name" value="Sig_transdc_His_kin_internal"/>
</dbReference>
<feature type="transmembrane region" description="Helical" evidence="1">
    <location>
        <begin position="143"/>
        <end position="164"/>
    </location>
</feature>
<proteinExistence type="predicted"/>
<reference evidence="5" key="1">
    <citation type="submission" date="2017-02" db="EMBL/GenBank/DDBJ databases">
        <authorList>
            <person name="Varghese N."/>
            <person name="Submissions S."/>
        </authorList>
    </citation>
    <scope>NUCLEOTIDE SEQUENCE [LARGE SCALE GENOMIC DNA]</scope>
    <source>
        <strain evidence="5">ATCC 25662</strain>
    </source>
</reference>
<dbReference type="Proteomes" id="UP000243297">
    <property type="component" value="Unassembled WGS sequence"/>
</dbReference>
<name>A0A1T4LPE2_9FIRM</name>
<keyword evidence="1" id="KW-1133">Transmembrane helix</keyword>
<dbReference type="PANTHER" id="PTHR34220">
    <property type="entry name" value="SENSOR HISTIDINE KINASE YPDA"/>
    <property type="match status" value="1"/>
</dbReference>
<dbReference type="Pfam" id="PF06580">
    <property type="entry name" value="His_kinase"/>
    <property type="match status" value="1"/>
</dbReference>
<keyword evidence="1" id="KW-0472">Membrane</keyword>
<feature type="transmembrane region" description="Helical" evidence="1">
    <location>
        <begin position="176"/>
        <end position="194"/>
    </location>
</feature>
<evidence type="ECO:0000313" key="4">
    <source>
        <dbReference type="EMBL" id="SJZ56602.1"/>
    </source>
</evidence>
<feature type="transmembrane region" description="Helical" evidence="1">
    <location>
        <begin position="101"/>
        <end position="123"/>
    </location>
</feature>